<sequence>MNVHQFFHLARSFLSHIMHTSSLSLSLSLKMF</sequence>
<dbReference type="EMBL" id="NNAY01001817">
    <property type="protein sequence ID" value="OXU22831.1"/>
    <property type="molecule type" value="Genomic_DNA"/>
</dbReference>
<evidence type="ECO:0000313" key="2">
    <source>
        <dbReference type="Proteomes" id="UP000215335"/>
    </source>
</evidence>
<dbReference type="AlphaFoldDB" id="A0A232EWX3"/>
<organism evidence="1 2">
    <name type="scientific">Trichomalopsis sarcophagae</name>
    <dbReference type="NCBI Taxonomy" id="543379"/>
    <lineage>
        <taxon>Eukaryota</taxon>
        <taxon>Metazoa</taxon>
        <taxon>Ecdysozoa</taxon>
        <taxon>Arthropoda</taxon>
        <taxon>Hexapoda</taxon>
        <taxon>Insecta</taxon>
        <taxon>Pterygota</taxon>
        <taxon>Neoptera</taxon>
        <taxon>Endopterygota</taxon>
        <taxon>Hymenoptera</taxon>
        <taxon>Apocrita</taxon>
        <taxon>Proctotrupomorpha</taxon>
        <taxon>Chalcidoidea</taxon>
        <taxon>Pteromalidae</taxon>
        <taxon>Pteromalinae</taxon>
        <taxon>Trichomalopsis</taxon>
    </lineage>
</organism>
<proteinExistence type="predicted"/>
<keyword evidence="2" id="KW-1185">Reference proteome</keyword>
<comment type="caution">
    <text evidence="1">The sequence shown here is derived from an EMBL/GenBank/DDBJ whole genome shotgun (WGS) entry which is preliminary data.</text>
</comment>
<accession>A0A232EWX3</accession>
<evidence type="ECO:0000313" key="1">
    <source>
        <dbReference type="EMBL" id="OXU22831.1"/>
    </source>
</evidence>
<dbReference type="Proteomes" id="UP000215335">
    <property type="component" value="Unassembled WGS sequence"/>
</dbReference>
<reference evidence="1 2" key="1">
    <citation type="journal article" date="2017" name="Curr. Biol.">
        <title>The Evolution of Venom by Co-option of Single-Copy Genes.</title>
        <authorList>
            <person name="Martinson E.O."/>
            <person name="Mrinalini"/>
            <person name="Kelkar Y.D."/>
            <person name="Chang C.H."/>
            <person name="Werren J.H."/>
        </authorList>
    </citation>
    <scope>NUCLEOTIDE SEQUENCE [LARGE SCALE GENOMIC DNA]</scope>
    <source>
        <strain evidence="1 2">Alberta</strain>
        <tissue evidence="1">Whole body</tissue>
    </source>
</reference>
<gene>
    <name evidence="1" type="ORF">TSAR_013608</name>
</gene>
<protein>
    <submittedName>
        <fullName evidence="1">Uncharacterized protein</fullName>
    </submittedName>
</protein>
<name>A0A232EWX3_9HYME</name>